<dbReference type="GO" id="GO:0016747">
    <property type="term" value="F:acyltransferase activity, transferring groups other than amino-acyl groups"/>
    <property type="evidence" value="ECO:0007669"/>
    <property type="project" value="InterPro"/>
</dbReference>
<dbReference type="AlphaFoldDB" id="A0A7H8NCM7"/>
<evidence type="ECO:0000256" key="1">
    <source>
        <dbReference type="SAM" id="MobiDB-lite"/>
    </source>
</evidence>
<name>A0A7H8NCM7_9ACTN</name>
<evidence type="ECO:0000259" key="2">
    <source>
        <dbReference type="PROSITE" id="PS51186"/>
    </source>
</evidence>
<dbReference type="PANTHER" id="PTHR43072:SF60">
    <property type="entry name" value="L-2,4-DIAMINOBUTYRIC ACID ACETYLTRANSFERASE"/>
    <property type="match status" value="1"/>
</dbReference>
<sequence length="379" mass="40001">MEFTTGGRLEVRISPADVGKRVSVRRLNDPGGGPQKFTDTVGVLASWTGGVVRITRKTGEVVRIAENTLVAGKVIPSLPGARPGSPPARRRGPAADALEIDRIAARSWPPAERARLAPAGTDPDAGLASGSGWELRAAGGFTRRANSVFPLSDPGLPLDEALRRVRAWYAERGLPAYIHVSEGATAEQDALAGELARRGWTNEGTAEVWTSALAPLADRDPAPFPAGDTPTPSAHETGGAPGATEPRGELSRTLSDAWLARYQRFGTPAPESLAVLSGGPSVWFATVWAGQEAAAIGRCVVDGRWAGFAAVEVAPEHRRRGLATAVMAALSRAALAEGASAAYLQVEADNARAHALYDGLGFRPHHPYHYFRAPRDDAR</sequence>
<reference evidence="3 4" key="1">
    <citation type="submission" date="2020-06" db="EMBL/GenBank/DDBJ databases">
        <title>Genome mining for natural products.</title>
        <authorList>
            <person name="Zhang B."/>
            <person name="Shi J."/>
            <person name="Ge H."/>
        </authorList>
    </citation>
    <scope>NUCLEOTIDE SEQUENCE [LARGE SCALE GENOMIC DNA]</scope>
    <source>
        <strain evidence="3 4">NA00687</strain>
    </source>
</reference>
<evidence type="ECO:0000313" key="4">
    <source>
        <dbReference type="Proteomes" id="UP000509303"/>
    </source>
</evidence>
<feature type="domain" description="N-acetyltransferase" evidence="2">
    <location>
        <begin position="245"/>
        <end position="379"/>
    </location>
</feature>
<organism evidence="3 4">
    <name type="scientific">Streptomyces buecherae</name>
    <dbReference type="NCBI Taxonomy" id="2763006"/>
    <lineage>
        <taxon>Bacteria</taxon>
        <taxon>Bacillati</taxon>
        <taxon>Actinomycetota</taxon>
        <taxon>Actinomycetes</taxon>
        <taxon>Kitasatosporales</taxon>
        <taxon>Streptomycetaceae</taxon>
        <taxon>Streptomyces</taxon>
    </lineage>
</organism>
<accession>A0A7H8NCM7</accession>
<dbReference type="Proteomes" id="UP000509303">
    <property type="component" value="Chromosome"/>
</dbReference>
<protein>
    <submittedName>
        <fullName evidence="3">GNAT family N-acetyltransferase</fullName>
    </submittedName>
</protein>
<dbReference type="Pfam" id="PF24551">
    <property type="entry name" value="SH3_Rv0428c"/>
    <property type="match status" value="1"/>
</dbReference>
<gene>
    <name evidence="3" type="ORF">HUT08_24690</name>
</gene>
<dbReference type="Pfam" id="PF24553">
    <property type="entry name" value="Rv0428c_C"/>
    <property type="match status" value="2"/>
</dbReference>
<keyword evidence="3" id="KW-0808">Transferase</keyword>
<dbReference type="PANTHER" id="PTHR43072">
    <property type="entry name" value="N-ACETYLTRANSFERASE"/>
    <property type="match status" value="1"/>
</dbReference>
<dbReference type="Gene3D" id="3.40.630.30">
    <property type="match status" value="1"/>
</dbReference>
<dbReference type="InterPro" id="IPR056934">
    <property type="entry name" value="SH3_Rv0428c"/>
</dbReference>
<dbReference type="RefSeq" id="WP_176163909.1">
    <property type="nucleotide sequence ID" value="NZ_CP054929.1"/>
</dbReference>
<dbReference type="EMBL" id="CP054929">
    <property type="protein sequence ID" value="QKW52203.1"/>
    <property type="molecule type" value="Genomic_DNA"/>
</dbReference>
<dbReference type="InterPro" id="IPR000182">
    <property type="entry name" value="GNAT_dom"/>
</dbReference>
<feature type="region of interest" description="Disordered" evidence="1">
    <location>
        <begin position="217"/>
        <end position="250"/>
    </location>
</feature>
<evidence type="ECO:0000313" key="3">
    <source>
        <dbReference type="EMBL" id="QKW52203.1"/>
    </source>
</evidence>
<keyword evidence="4" id="KW-1185">Reference proteome</keyword>
<proteinExistence type="predicted"/>
<dbReference type="InterPro" id="IPR056935">
    <property type="entry name" value="Rv0428c-like_C"/>
</dbReference>
<dbReference type="InterPro" id="IPR016181">
    <property type="entry name" value="Acyl_CoA_acyltransferase"/>
</dbReference>
<dbReference type="PROSITE" id="PS51186">
    <property type="entry name" value="GNAT"/>
    <property type="match status" value="1"/>
</dbReference>
<dbReference type="SUPFAM" id="SSF55729">
    <property type="entry name" value="Acyl-CoA N-acyltransferases (Nat)"/>
    <property type="match status" value="1"/>
</dbReference>